<dbReference type="EMBL" id="VOQF01000009">
    <property type="protein sequence ID" value="TXC89525.1"/>
    <property type="molecule type" value="Genomic_DNA"/>
</dbReference>
<evidence type="ECO:0000259" key="4">
    <source>
        <dbReference type="Pfam" id="PF14449"/>
    </source>
</evidence>
<organism evidence="5 6">
    <name type="scientific">Metabacillus litoralis</name>
    <dbReference type="NCBI Taxonomy" id="152268"/>
    <lineage>
        <taxon>Bacteria</taxon>
        <taxon>Bacillati</taxon>
        <taxon>Bacillota</taxon>
        <taxon>Bacilli</taxon>
        <taxon>Bacillales</taxon>
        <taxon>Bacillaceae</taxon>
        <taxon>Metabacillus</taxon>
    </lineage>
</organism>
<dbReference type="OrthoDB" id="6636741at2"/>
<evidence type="ECO:0000256" key="2">
    <source>
        <dbReference type="ARBA" id="ARBA00022525"/>
    </source>
</evidence>
<name>A0A5C6W194_9BACI</name>
<evidence type="ECO:0000313" key="5">
    <source>
        <dbReference type="EMBL" id="TXC89525.1"/>
    </source>
</evidence>
<dbReference type="InterPro" id="IPR027797">
    <property type="entry name" value="PT-TG_dom"/>
</dbReference>
<evidence type="ECO:0000256" key="1">
    <source>
        <dbReference type="ARBA" id="ARBA00004613"/>
    </source>
</evidence>
<protein>
    <recommendedName>
        <fullName evidence="4">Pre-toxin TG domain-containing protein</fullName>
    </recommendedName>
</protein>
<reference evidence="5 6" key="1">
    <citation type="journal article" date="2005" name="Int. J. Syst. Evol. Microbiol.">
        <title>Bacillus litoralis sp. nov., isolated from a tidal flat of the Yellow Sea in Korea.</title>
        <authorList>
            <person name="Yoon J.H."/>
            <person name="Oh T.K."/>
        </authorList>
    </citation>
    <scope>NUCLEOTIDE SEQUENCE [LARGE SCALE GENOMIC DNA]</scope>
    <source>
        <strain evidence="5 6">SW-211</strain>
    </source>
</reference>
<evidence type="ECO:0000256" key="3">
    <source>
        <dbReference type="SAM" id="Coils"/>
    </source>
</evidence>
<dbReference type="RefSeq" id="WP_146949790.1">
    <property type="nucleotide sequence ID" value="NZ_VOQF01000009.1"/>
</dbReference>
<keyword evidence="3" id="KW-0175">Coiled coil</keyword>
<dbReference type="Pfam" id="PF14449">
    <property type="entry name" value="PT-TG"/>
    <property type="match status" value="1"/>
</dbReference>
<dbReference type="AlphaFoldDB" id="A0A5C6W194"/>
<dbReference type="GO" id="GO:0005576">
    <property type="term" value="C:extracellular region"/>
    <property type="evidence" value="ECO:0007669"/>
    <property type="project" value="UniProtKB-SubCell"/>
</dbReference>
<proteinExistence type="predicted"/>
<gene>
    <name evidence="5" type="ORF">FS935_16725</name>
</gene>
<feature type="domain" description="Pre-toxin TG" evidence="4">
    <location>
        <begin position="84"/>
        <end position="158"/>
    </location>
</feature>
<dbReference type="Proteomes" id="UP000321363">
    <property type="component" value="Unassembled WGS sequence"/>
</dbReference>
<comment type="subcellular location">
    <subcellularLocation>
        <location evidence="1">Secreted</location>
    </subcellularLocation>
</comment>
<feature type="coiled-coil region" evidence="3">
    <location>
        <begin position="43"/>
        <end position="80"/>
    </location>
</feature>
<dbReference type="PANTHER" id="PTHR34976">
    <property type="entry name" value="RIBONUCLEASE YQCG-RELATED"/>
    <property type="match status" value="1"/>
</dbReference>
<keyword evidence="2" id="KW-0964">Secreted</keyword>
<dbReference type="PANTHER" id="PTHR34976:SF2">
    <property type="entry name" value="TYPE VII SECRETION SYSTEM PROTEIN ESSD"/>
    <property type="match status" value="1"/>
</dbReference>
<sequence length="482" mass="54664">MLSENDEYYAVTLFQQLIEATRQGGNTISPIHFNAEAYKSSDVYKLKEQAEQQANEYLSYKEEQEKMREQLRELEELERRPWYEKAADTVRTFTGELTGYYDYIRASEGVDPVTGEELTEGQRVAAGAMAAAGFIPVVGWAGRIFKGGSAIYKTTKGVKAADQALDVYRNSKTFSNLEKAEMGIYGLVSANGFSEYLTGKDMFGNKLTVEQQENSLYQALGLLAVGGGAYYVNRLQAENGIYQVKRSSISKEINEKKDKAFYMELEDLLKQKDLSMKDFNDMRLKRVSELSTIEIQNMKEIRRSVSPINKDTMMQKVLPPSAKKWLFSSPNEGQIKIGGFLAKVTDTEALNTYDKIFEGLRLDYKGTAEWPNEYLTVDSALAIRFKSVEPDDYKIPFGGQNKDEVTKMIDGDNSDDFIDELQGDPFTGNGFTKSKSYIIPEYENRIKVDLYDGVELYEISKDGETLIATYSQEDRKFTSIRK</sequence>
<dbReference type="InterPro" id="IPR051768">
    <property type="entry name" value="Bact_secretion_toxin"/>
</dbReference>
<accession>A0A5C6W194</accession>
<evidence type="ECO:0000313" key="6">
    <source>
        <dbReference type="Proteomes" id="UP000321363"/>
    </source>
</evidence>
<keyword evidence="6" id="KW-1185">Reference proteome</keyword>
<comment type="caution">
    <text evidence="5">The sequence shown here is derived from an EMBL/GenBank/DDBJ whole genome shotgun (WGS) entry which is preliminary data.</text>
</comment>